<protein>
    <recommendedName>
        <fullName evidence="3">IDEAL domain-containing protein</fullName>
    </recommendedName>
</protein>
<dbReference type="EMBL" id="FNDX01000052">
    <property type="protein sequence ID" value="SDK73370.1"/>
    <property type="molecule type" value="Genomic_DNA"/>
</dbReference>
<name>A0A1G9EB34_9BACL</name>
<dbReference type="Proteomes" id="UP000199050">
    <property type="component" value="Unassembled WGS sequence"/>
</dbReference>
<organism evidence="1 2">
    <name type="scientific">Paenibacillus typhae</name>
    <dbReference type="NCBI Taxonomy" id="1174501"/>
    <lineage>
        <taxon>Bacteria</taxon>
        <taxon>Bacillati</taxon>
        <taxon>Bacillota</taxon>
        <taxon>Bacilli</taxon>
        <taxon>Bacillales</taxon>
        <taxon>Paenibacillaceae</taxon>
        <taxon>Paenibacillus</taxon>
    </lineage>
</organism>
<sequence length="183" mass="21198">MDDNTFKLIIIVFQLPTTRQAAESLNIWNGVYEMIRLGTQDIVNITMKQIAGIFKMEPLELRFVNDFQGEQYLLTNDKLHLSNQQYWAKVMDCVFENHVRPVLMCEVLYFLRNEFMESDIKLRFSYDFAEGAEGAATASAEVSFNDTPDLQPSEIAELIDFALSLQDKVWFEELTAKYKQLTA</sequence>
<keyword evidence="2" id="KW-1185">Reference proteome</keyword>
<evidence type="ECO:0008006" key="3">
    <source>
        <dbReference type="Google" id="ProtNLM"/>
    </source>
</evidence>
<dbReference type="AlphaFoldDB" id="A0A1G9EB34"/>
<proteinExistence type="predicted"/>
<evidence type="ECO:0000313" key="2">
    <source>
        <dbReference type="Proteomes" id="UP000199050"/>
    </source>
</evidence>
<evidence type="ECO:0000313" key="1">
    <source>
        <dbReference type="EMBL" id="SDK73370.1"/>
    </source>
</evidence>
<accession>A0A1G9EB34</accession>
<reference evidence="2" key="1">
    <citation type="submission" date="2016-10" db="EMBL/GenBank/DDBJ databases">
        <authorList>
            <person name="Varghese N."/>
            <person name="Submissions S."/>
        </authorList>
    </citation>
    <scope>NUCLEOTIDE SEQUENCE [LARGE SCALE GENOMIC DNA]</scope>
    <source>
        <strain evidence="2">CGMCC 1.11012</strain>
    </source>
</reference>
<gene>
    <name evidence="1" type="ORF">SAMN05216192_15211</name>
</gene>